<sequence length="158" mass="17500">MEASRGDLKKRAIFAEKKCEKTEAELQIANGTLEVLERRTKTMLSQIDLLESRALTAEKKSEASARHLSDLESRLADTELRVKEKSALVEQLQKQLAAATSKKVKGIRLAGPLVVELTLSGGKTIACVHVHVCCGCRHVSVVCRCIIWCSDRHLEVHL</sequence>
<gene>
    <name evidence="2" type="ORF">LGLO00237_LOCUS22774</name>
</gene>
<reference evidence="2" key="1">
    <citation type="submission" date="2021-01" db="EMBL/GenBank/DDBJ databases">
        <authorList>
            <person name="Corre E."/>
            <person name="Pelletier E."/>
            <person name="Niang G."/>
            <person name="Scheremetjew M."/>
            <person name="Finn R."/>
            <person name="Kale V."/>
            <person name="Holt S."/>
            <person name="Cochrane G."/>
            <person name="Meng A."/>
            <person name="Brown T."/>
            <person name="Cohen L."/>
        </authorList>
    </citation>
    <scope>NUCLEOTIDE SEQUENCE</scope>
    <source>
        <strain evidence="2">CCCM811</strain>
    </source>
</reference>
<organism evidence="2">
    <name type="scientific">Lotharella globosa</name>
    <dbReference type="NCBI Taxonomy" id="91324"/>
    <lineage>
        <taxon>Eukaryota</taxon>
        <taxon>Sar</taxon>
        <taxon>Rhizaria</taxon>
        <taxon>Cercozoa</taxon>
        <taxon>Chlorarachniophyceae</taxon>
        <taxon>Lotharella</taxon>
    </lineage>
</organism>
<accession>A0A7S4DUL1</accession>
<keyword evidence="1" id="KW-0175">Coiled coil</keyword>
<evidence type="ECO:0000313" key="2">
    <source>
        <dbReference type="EMBL" id="CAE0671131.1"/>
    </source>
</evidence>
<evidence type="ECO:0000256" key="1">
    <source>
        <dbReference type="SAM" id="Coils"/>
    </source>
</evidence>
<feature type="coiled-coil region" evidence="1">
    <location>
        <begin position="5"/>
        <end position="102"/>
    </location>
</feature>
<dbReference type="EMBL" id="HBIV01031924">
    <property type="protein sequence ID" value="CAE0671131.1"/>
    <property type="molecule type" value="Transcribed_RNA"/>
</dbReference>
<dbReference type="AlphaFoldDB" id="A0A7S4DUL1"/>
<name>A0A7S4DUL1_9EUKA</name>
<dbReference type="SUPFAM" id="SSF57997">
    <property type="entry name" value="Tropomyosin"/>
    <property type="match status" value="1"/>
</dbReference>
<proteinExistence type="predicted"/>
<protein>
    <submittedName>
        <fullName evidence="2">Uncharacterized protein</fullName>
    </submittedName>
</protein>